<organism evidence="1 2">
    <name type="scientific">Pseudomonas phage Noxifer</name>
    <dbReference type="NCBI Taxonomy" id="2006684"/>
    <lineage>
        <taxon>Viruses</taxon>
        <taxon>Duplodnaviria</taxon>
        <taxon>Heunggongvirae</taxon>
        <taxon>Uroviricota</taxon>
        <taxon>Caudoviricetes</taxon>
        <taxon>Chimalliviridae</taxon>
        <taxon>Noxifervirus</taxon>
        <taxon>Noxifervirus noxifer</taxon>
    </lineage>
</organism>
<dbReference type="Proteomes" id="UP000224829">
    <property type="component" value="Segment"/>
</dbReference>
<gene>
    <name evidence="1" type="ORF">NOXIFER_215</name>
</gene>
<evidence type="ECO:0000313" key="2">
    <source>
        <dbReference type="Proteomes" id="UP000224829"/>
    </source>
</evidence>
<reference evidence="1 2" key="1">
    <citation type="submission" date="2017-05" db="EMBL/GenBank/DDBJ databases">
        <authorList>
            <person name="Song R."/>
            <person name="Chenine A.L."/>
            <person name="Ruprecht R.M."/>
        </authorList>
    </citation>
    <scope>NUCLEOTIDE SEQUENCE [LARGE SCALE GENOMIC DNA]</scope>
</reference>
<proteinExistence type="predicted"/>
<accession>A0A1Y0SV42</accession>
<evidence type="ECO:0000313" key="1">
    <source>
        <dbReference type="EMBL" id="ARV77381.1"/>
    </source>
</evidence>
<keyword evidence="2" id="KW-1185">Reference proteome</keyword>
<name>A0A1Y0SV42_9CAUD</name>
<dbReference type="EMBL" id="MF063068">
    <property type="protein sequence ID" value="ARV77381.1"/>
    <property type="molecule type" value="Genomic_DNA"/>
</dbReference>
<protein>
    <submittedName>
        <fullName evidence="1">Uncharacterized protein</fullName>
    </submittedName>
</protein>
<sequence length="93" mass="10573">MNPKFIELMDVLIESSIGIYLLNRQTTFNRVIPVVDLGVERVTDKLVEECTLYGNRIGTPVQYCETLRGFTMTIDLMGVTLNLKQARKLTGTY</sequence>